<dbReference type="Pfam" id="PF06445">
    <property type="entry name" value="GyrI-like"/>
    <property type="match status" value="1"/>
</dbReference>
<dbReference type="InterPro" id="IPR029442">
    <property type="entry name" value="GyrI-like"/>
</dbReference>
<dbReference type="RefSeq" id="WP_091228473.1">
    <property type="nucleotide sequence ID" value="NZ_FNBG01000007.1"/>
</dbReference>
<dbReference type="SUPFAM" id="SSF55136">
    <property type="entry name" value="Probable bacterial effector-binding domain"/>
    <property type="match status" value="1"/>
</dbReference>
<gene>
    <name evidence="2" type="ORF">SAMN04488542_107118</name>
</gene>
<proteinExistence type="predicted"/>
<evidence type="ECO:0000313" key="3">
    <source>
        <dbReference type="Proteomes" id="UP000198972"/>
    </source>
</evidence>
<dbReference type="OrthoDB" id="4772335at2"/>
<dbReference type="Gene3D" id="3.20.80.10">
    <property type="entry name" value="Regulatory factor, effector binding domain"/>
    <property type="match status" value="1"/>
</dbReference>
<evidence type="ECO:0000259" key="1">
    <source>
        <dbReference type="Pfam" id="PF06445"/>
    </source>
</evidence>
<dbReference type="AlphaFoldDB" id="A0A1G7JDD5"/>
<feature type="domain" description="GyrI-like small molecule binding" evidence="1">
    <location>
        <begin position="21"/>
        <end position="200"/>
    </location>
</feature>
<dbReference type="STRING" id="670482.SAMN04488542_107118"/>
<dbReference type="EMBL" id="FNBG01000007">
    <property type="protein sequence ID" value="SDF22941.1"/>
    <property type="molecule type" value="Genomic_DNA"/>
</dbReference>
<reference evidence="2 3" key="1">
    <citation type="submission" date="2016-10" db="EMBL/GenBank/DDBJ databases">
        <authorList>
            <person name="de Groot N.N."/>
        </authorList>
    </citation>
    <scope>NUCLEOTIDE SEQUENCE [LARGE SCALE GENOMIC DNA]</scope>
    <source>
        <strain evidence="2 3">DSM 28129</strain>
    </source>
</reference>
<evidence type="ECO:0000313" key="2">
    <source>
        <dbReference type="EMBL" id="SDF22941.1"/>
    </source>
</evidence>
<sequence>MNAIDLKKVYKDVFSAKENVVSVIDVPKFSYLVVNGEGHPSGTMFKDAVEALYNVAYTVKMMPKIKDAPVPEGYFDFVVPPLQCQSWLTDTAKKFAWKLFILQPDFVDEGLIRTAISIVEKKGKHLPLLHSLYLATLHEGKSIQCLHIGPFNSVKSTYVKIEDYMKEHGLTENGLWNEIYLSDKRKTSPEKLRTIIRCPVV</sequence>
<dbReference type="InterPro" id="IPR011256">
    <property type="entry name" value="Reg_factor_effector_dom_sf"/>
</dbReference>
<dbReference type="Proteomes" id="UP000198972">
    <property type="component" value="Unassembled WGS sequence"/>
</dbReference>
<organism evidence="2 3">
    <name type="scientific">Fontibacillus panacisegetis</name>
    <dbReference type="NCBI Taxonomy" id="670482"/>
    <lineage>
        <taxon>Bacteria</taxon>
        <taxon>Bacillati</taxon>
        <taxon>Bacillota</taxon>
        <taxon>Bacilli</taxon>
        <taxon>Bacillales</taxon>
        <taxon>Paenibacillaceae</taxon>
        <taxon>Fontibacillus</taxon>
    </lineage>
</organism>
<name>A0A1G7JDD5_9BACL</name>
<keyword evidence="3" id="KW-1185">Reference proteome</keyword>
<accession>A0A1G7JDD5</accession>
<protein>
    <recommendedName>
        <fullName evidence="1">GyrI-like small molecule binding domain-containing protein</fullName>
    </recommendedName>
</protein>